<dbReference type="CDD" id="cd06339">
    <property type="entry name" value="PBP1_YraM_LppC_lipoprotein-like"/>
    <property type="match status" value="1"/>
</dbReference>
<organism evidence="2 3">
    <name type="scientific">Opacimonas viscosa</name>
    <dbReference type="NCBI Taxonomy" id="2961944"/>
    <lineage>
        <taxon>Bacteria</taxon>
        <taxon>Pseudomonadati</taxon>
        <taxon>Pseudomonadota</taxon>
        <taxon>Gammaproteobacteria</taxon>
        <taxon>Alteromonadales</taxon>
        <taxon>Alteromonadaceae</taxon>
        <taxon>Opacimonas</taxon>
    </lineage>
</organism>
<dbReference type="InterPro" id="IPR028082">
    <property type="entry name" value="Peripla_BP_I"/>
</dbReference>
<dbReference type="PANTHER" id="PTHR38038">
    <property type="entry name" value="PENICILLIN-BINDING PROTEIN ACTIVATOR LPOA"/>
    <property type="match status" value="1"/>
</dbReference>
<protein>
    <submittedName>
        <fullName evidence="2">Penicillin-binding protein activator</fullName>
    </submittedName>
</protein>
<dbReference type="EMBL" id="JANATA010000003">
    <property type="protein sequence ID" value="MCP3427915.1"/>
    <property type="molecule type" value="Genomic_DNA"/>
</dbReference>
<dbReference type="PANTHER" id="PTHR38038:SF1">
    <property type="entry name" value="PENICILLIN-BINDING PROTEIN ACTIVATOR LPOA"/>
    <property type="match status" value="1"/>
</dbReference>
<dbReference type="InterPro" id="IPR007443">
    <property type="entry name" value="LpoA"/>
</dbReference>
<keyword evidence="1" id="KW-0472">Membrane</keyword>
<keyword evidence="3" id="KW-1185">Reference proteome</keyword>
<comment type="caution">
    <text evidence="2">The sequence shown here is derived from an EMBL/GenBank/DDBJ whole genome shotgun (WGS) entry which is preliminary data.</text>
</comment>
<dbReference type="RefSeq" id="WP_254098744.1">
    <property type="nucleotide sequence ID" value="NZ_JANATA010000003.1"/>
</dbReference>
<reference evidence="2" key="1">
    <citation type="submission" date="2022-07" db="EMBL/GenBank/DDBJ databases">
        <title>Characterization of the Novel Bacterium Alteromonas immobilis LMIT006 and Alteromonas gregis LMIT007.</title>
        <authorList>
            <person name="Lin X."/>
        </authorList>
    </citation>
    <scope>NUCLEOTIDE SEQUENCE</scope>
    <source>
        <strain evidence="2">LMIT007</strain>
    </source>
</reference>
<dbReference type="Gene3D" id="1.25.40.650">
    <property type="match status" value="1"/>
</dbReference>
<accession>A0AA42BKP4</accession>
<dbReference type="Gene3D" id="3.40.50.2300">
    <property type="match status" value="2"/>
</dbReference>
<evidence type="ECO:0000313" key="2">
    <source>
        <dbReference type="EMBL" id="MCP3427915.1"/>
    </source>
</evidence>
<evidence type="ECO:0000256" key="1">
    <source>
        <dbReference type="ARBA" id="ARBA00023136"/>
    </source>
</evidence>
<dbReference type="GO" id="GO:0031241">
    <property type="term" value="C:periplasmic side of cell outer membrane"/>
    <property type="evidence" value="ECO:0007669"/>
    <property type="project" value="TreeGrafter"/>
</dbReference>
<sequence length="636" mass="70938">MHLSLIPLVGMVLFTLLLTGCGSTHKPQTTLPERIKQTQAAHTQDHSVLAESTKYLKAAQEAEQIGAVNTLYEKVLAAAKVYFTNDDCAATHAVLAPLFTVDHFAALDKEQQAEASFYRAVCAHPQDSLVKRIELLNAPTQKTDLSQQQWFNKALLFEALLDIPNAIYAYVKSERYVLEQVWALTQSLPATELTKTDEPRVNAFIELALILREHGLTPYALANALTYWQYQYAGHPLVTNIPQEIPVLLANEQNNTAVKVTVLLPLSGRLGARAEQIKQGILASYFAQGKAHLLTFTDTFGMDSEQMQSAIVDADVIIGPLLKENVEMVLPLIKPQQQLFALNRVDRQTTLDPGITNTTQQTDEISRLLAGFDASKTATAMTYFFALAPEDEATQIAEQMFRDQYQQPILIHANDSTATRMAAAFSERWAGLQADNRLLTLTFTDNKSLRKAITEVLGVADSKQRANKIERYLGGELFSVTRNRRDIDAFVVFANAKQTELINPMIESSISSFSSTILPVYATSRSYNHKLNKNSLRDLQNVKFIDIPWLLQRQEDPLYATHSALFPTASTTDKRLFAFGHDAYSLLFSAHKLAQVPGLVYSGLTGDLYIDERKTVARHMPRAMIKNQQIITSGTE</sequence>
<dbReference type="GO" id="GO:0009252">
    <property type="term" value="P:peptidoglycan biosynthetic process"/>
    <property type="evidence" value="ECO:0007669"/>
    <property type="project" value="TreeGrafter"/>
</dbReference>
<proteinExistence type="predicted"/>
<evidence type="ECO:0000313" key="3">
    <source>
        <dbReference type="Proteomes" id="UP001165413"/>
    </source>
</evidence>
<dbReference type="AlphaFoldDB" id="A0AA42BKP4"/>
<dbReference type="Proteomes" id="UP001165413">
    <property type="component" value="Unassembled WGS sequence"/>
</dbReference>
<dbReference type="SUPFAM" id="SSF53822">
    <property type="entry name" value="Periplasmic binding protein-like I"/>
    <property type="match status" value="1"/>
</dbReference>
<gene>
    <name evidence="2" type="ORF">NLF92_03025</name>
</gene>
<name>A0AA42BKP4_9ALTE</name>
<dbReference type="Pfam" id="PF04348">
    <property type="entry name" value="LppC"/>
    <property type="match status" value="2"/>
</dbReference>
<dbReference type="GO" id="GO:0030234">
    <property type="term" value="F:enzyme regulator activity"/>
    <property type="evidence" value="ECO:0007669"/>
    <property type="project" value="TreeGrafter"/>
</dbReference>